<evidence type="ECO:0000256" key="1">
    <source>
        <dbReference type="HAMAP-Rule" id="MF_02077"/>
    </source>
</evidence>
<sequence>MDKQLIFICFLTFVIHIIGTLAYSVRIAGIRTRRIAVSLALFSILVLVSRTSNSFLGPFLAKRVESNIGRQFAAESLLSDFRWLLVSASLATIVGALLIPTFQRVFCRAVEHFQVHRSVPKLILHGFFKGGLSYIKDVASLPRSANVAALRDSGSVSLSMTSLNVAAVALWTVGVFAALYAGALDPSVRVTSSTLSSIINGGATVMMAVFIDPHMSGMTDDVIEGRVSESQFRRAVVWLVGSRLAGTVLAQLLLVPSAMLIVGVAKSL</sequence>
<keyword evidence="1" id="KW-0472">Membrane</keyword>
<gene>
    <name evidence="1" type="primary">amj</name>
    <name evidence="2" type="ORF">CPter291_1744</name>
</gene>
<comment type="subcellular location">
    <subcellularLocation>
        <location evidence="1">Cell membrane</location>
        <topology evidence="1">Multi-pass membrane protein</topology>
    </subcellularLocation>
</comment>
<keyword evidence="1" id="KW-0961">Cell wall biogenesis/degradation</keyword>
<feature type="transmembrane region" description="Helical" evidence="1">
    <location>
        <begin position="195"/>
        <end position="215"/>
    </location>
</feature>
<keyword evidence="1" id="KW-1133">Transmembrane helix</keyword>
<keyword evidence="1" id="KW-0573">Peptidoglycan synthesis</keyword>
<keyword evidence="1" id="KW-0812">Transmembrane</keyword>
<keyword evidence="1" id="KW-1003">Cell membrane</keyword>
<feature type="transmembrane region" description="Helical" evidence="1">
    <location>
        <begin position="81"/>
        <end position="99"/>
    </location>
</feature>
<dbReference type="RefSeq" id="WP_061939111.1">
    <property type="nucleotide sequence ID" value="NZ_CP013234.1"/>
</dbReference>
<dbReference type="HAMAP" id="MF_02077">
    <property type="entry name" value="Amj_flippase"/>
    <property type="match status" value="1"/>
</dbReference>
<dbReference type="Pfam" id="PF10997">
    <property type="entry name" value="Amj"/>
    <property type="match status" value="1"/>
</dbReference>
<proteinExistence type="inferred from homology"/>
<comment type="function">
    <text evidence="1">Involved in peptidoglycan biosynthesis. Transports lipid-linked peptidoglycan precursors from the inner to the outer leaflet of the cytoplasmic membrane.</text>
</comment>
<keyword evidence="3" id="KW-1185">Reference proteome</keyword>
<comment type="pathway">
    <text evidence="1">Cell wall biogenesis; peptidoglycan biosynthesis.</text>
</comment>
<dbReference type="EMBL" id="CP013236">
    <property type="protein sequence ID" value="AMP14012.1"/>
    <property type="molecule type" value="Genomic_DNA"/>
</dbReference>
<name>A0ABM5Z4M9_9BURK</name>
<feature type="transmembrane region" description="Helical" evidence="1">
    <location>
        <begin position="236"/>
        <end position="265"/>
    </location>
</feature>
<evidence type="ECO:0000313" key="2">
    <source>
        <dbReference type="EMBL" id="AMP14012.1"/>
    </source>
</evidence>
<evidence type="ECO:0000313" key="3">
    <source>
        <dbReference type="Proteomes" id="UP000074914"/>
    </source>
</evidence>
<feature type="transmembrane region" description="Helical" evidence="1">
    <location>
        <begin position="163"/>
        <end position="183"/>
    </location>
</feature>
<feature type="transmembrane region" description="Helical" evidence="1">
    <location>
        <begin position="6"/>
        <end position="25"/>
    </location>
</feature>
<dbReference type="InterPro" id="IPR021260">
    <property type="entry name" value="Amj"/>
</dbReference>
<keyword evidence="1" id="KW-0133">Cell shape</keyword>
<feature type="transmembrane region" description="Helical" evidence="1">
    <location>
        <begin position="37"/>
        <end position="61"/>
    </location>
</feature>
<keyword evidence="1" id="KW-0813">Transport</keyword>
<organism evidence="2 3">
    <name type="scientific">Collimonas pratensis</name>
    <dbReference type="NCBI Taxonomy" id="279113"/>
    <lineage>
        <taxon>Bacteria</taxon>
        <taxon>Pseudomonadati</taxon>
        <taxon>Pseudomonadota</taxon>
        <taxon>Betaproteobacteria</taxon>
        <taxon>Burkholderiales</taxon>
        <taxon>Oxalobacteraceae</taxon>
        <taxon>Collimonas</taxon>
    </lineage>
</organism>
<accession>A0ABM5Z4M9</accession>
<comment type="similarity">
    <text evidence="1">Belongs to the Amj family.</text>
</comment>
<reference evidence="2 3" key="1">
    <citation type="submission" date="2015-11" db="EMBL/GenBank/DDBJ databases">
        <title>Exploring the genomic traits of fungus-feeding bacterial genus Collimonas.</title>
        <authorList>
            <person name="Song C."/>
            <person name="Schmidt R."/>
            <person name="de Jager V."/>
            <person name="Krzyzanowska D."/>
            <person name="Jongedijk E."/>
            <person name="Cankar K."/>
            <person name="Beekwilder J."/>
            <person name="van Veen A."/>
            <person name="de Boer W."/>
            <person name="van Veen J.A."/>
            <person name="Garbeva P."/>
        </authorList>
    </citation>
    <scope>NUCLEOTIDE SEQUENCE [LARGE SCALE GENOMIC DNA]</scope>
    <source>
        <strain evidence="2 3">Ter291</strain>
    </source>
</reference>
<dbReference type="Proteomes" id="UP000074914">
    <property type="component" value="Chromosome"/>
</dbReference>
<protein>
    <recommendedName>
        <fullName evidence="1">Lipid II flippase Amj</fullName>
    </recommendedName>
</protein>